<evidence type="ECO:0000313" key="2">
    <source>
        <dbReference type="Proteomes" id="UP000823388"/>
    </source>
</evidence>
<name>A0A8T0X5T9_PANVG</name>
<organism evidence="1 2">
    <name type="scientific">Panicum virgatum</name>
    <name type="common">Blackwell switchgrass</name>
    <dbReference type="NCBI Taxonomy" id="38727"/>
    <lineage>
        <taxon>Eukaryota</taxon>
        <taxon>Viridiplantae</taxon>
        <taxon>Streptophyta</taxon>
        <taxon>Embryophyta</taxon>
        <taxon>Tracheophyta</taxon>
        <taxon>Spermatophyta</taxon>
        <taxon>Magnoliopsida</taxon>
        <taxon>Liliopsida</taxon>
        <taxon>Poales</taxon>
        <taxon>Poaceae</taxon>
        <taxon>PACMAD clade</taxon>
        <taxon>Panicoideae</taxon>
        <taxon>Panicodae</taxon>
        <taxon>Paniceae</taxon>
        <taxon>Panicinae</taxon>
        <taxon>Panicum</taxon>
        <taxon>Panicum sect. Hiantes</taxon>
    </lineage>
</organism>
<dbReference type="EMBL" id="CM029038">
    <property type="protein sequence ID" value="KAG2652714.1"/>
    <property type="molecule type" value="Genomic_DNA"/>
</dbReference>
<reference evidence="1 2" key="1">
    <citation type="submission" date="2020-05" db="EMBL/GenBank/DDBJ databases">
        <title>WGS assembly of Panicum virgatum.</title>
        <authorList>
            <person name="Lovell J.T."/>
            <person name="Jenkins J."/>
            <person name="Shu S."/>
            <person name="Juenger T.E."/>
            <person name="Schmutz J."/>
        </authorList>
    </citation>
    <scope>NUCLEOTIDE SEQUENCE [LARGE SCALE GENOMIC DNA]</scope>
    <source>
        <strain evidence="2">cv. AP13</strain>
    </source>
</reference>
<dbReference type="AlphaFoldDB" id="A0A8T0X5T9"/>
<comment type="caution">
    <text evidence="1">The sequence shown here is derived from an EMBL/GenBank/DDBJ whole genome shotgun (WGS) entry which is preliminary data.</text>
</comment>
<evidence type="ECO:0000313" key="1">
    <source>
        <dbReference type="EMBL" id="KAG2652714.1"/>
    </source>
</evidence>
<sequence length="146" mass="16443">MPRGSSAVMRRPGRRVHWGQQGTVRHALPGPSSEACRRHAPEACRRPAFLHSGSPSPYLDVANMILPCCGHDLTFRPRLDCENFQPGPKIFAHACLGTKRWPKNLGLLLFIHGTYRQPAHPSAIFPLPPPYPFDRVRSRTKRHPKS</sequence>
<proteinExistence type="predicted"/>
<dbReference type="Proteomes" id="UP000823388">
    <property type="component" value="Chromosome 1N"/>
</dbReference>
<gene>
    <name evidence="1" type="ORF">PVAP13_1NG374000</name>
</gene>
<keyword evidence="2" id="KW-1185">Reference proteome</keyword>
<protein>
    <submittedName>
        <fullName evidence="1">Uncharacterized protein</fullName>
    </submittedName>
</protein>
<accession>A0A8T0X5T9</accession>